<dbReference type="GO" id="GO:0016051">
    <property type="term" value="P:carbohydrate biosynthetic process"/>
    <property type="evidence" value="ECO:0007669"/>
    <property type="project" value="InterPro"/>
</dbReference>
<evidence type="ECO:0000313" key="3">
    <source>
        <dbReference type="EMBL" id="TDT89892.1"/>
    </source>
</evidence>
<reference evidence="3 5" key="2">
    <citation type="submission" date="2019-03" db="EMBL/GenBank/DDBJ databases">
        <title>Genomic Encyclopedia of Type Strains, Phase IV (KMG-IV): sequencing the most valuable type-strain genomes for metagenomic binning, comparative biology and taxonomic classification.</title>
        <authorList>
            <person name="Goeker M."/>
        </authorList>
    </citation>
    <scope>NUCLEOTIDE SEQUENCE [LARGE SCALE GENOMIC DNA]</scope>
    <source>
        <strain evidence="3 5">DSM 101483</strain>
    </source>
</reference>
<dbReference type="InterPro" id="IPR036732">
    <property type="entry name" value="AFP_Neu5c_C_sf"/>
</dbReference>
<dbReference type="InterPro" id="IPR013785">
    <property type="entry name" value="Aldolase_TIM"/>
</dbReference>
<dbReference type="InterPro" id="IPR051690">
    <property type="entry name" value="PseI-like"/>
</dbReference>
<dbReference type="AlphaFoldDB" id="A0A126QNE7"/>
<dbReference type="InterPro" id="IPR020007">
    <property type="entry name" value="NeuB/NeuA"/>
</dbReference>
<dbReference type="Pfam" id="PF08666">
    <property type="entry name" value="SAF"/>
    <property type="match status" value="1"/>
</dbReference>
<proteinExistence type="predicted"/>
<accession>A0A126QNE7</accession>
<feature type="domain" description="AFP-like" evidence="1">
    <location>
        <begin position="287"/>
        <end position="340"/>
    </location>
</feature>
<keyword evidence="4" id="KW-1185">Reference proteome</keyword>
<organism evidence="3 5">
    <name type="scientific">Pseudodesulfovibrio indicus</name>
    <dbReference type="NCBI Taxonomy" id="1716143"/>
    <lineage>
        <taxon>Bacteria</taxon>
        <taxon>Pseudomonadati</taxon>
        <taxon>Thermodesulfobacteriota</taxon>
        <taxon>Desulfovibrionia</taxon>
        <taxon>Desulfovibrionales</taxon>
        <taxon>Desulfovibrionaceae</taxon>
    </lineage>
</organism>
<dbReference type="SUPFAM" id="SSF51569">
    <property type="entry name" value="Aldolase"/>
    <property type="match status" value="1"/>
</dbReference>
<dbReference type="Proteomes" id="UP000055611">
    <property type="component" value="Chromosome"/>
</dbReference>
<dbReference type="KEGG" id="dej:AWY79_10375"/>
<evidence type="ECO:0000313" key="2">
    <source>
        <dbReference type="EMBL" id="AMK11492.1"/>
    </source>
</evidence>
<dbReference type="Proteomes" id="UP000295506">
    <property type="component" value="Unassembled WGS sequence"/>
</dbReference>
<dbReference type="RefSeq" id="WP_066803292.1">
    <property type="nucleotide sequence ID" value="NZ_CP014206.1"/>
</dbReference>
<dbReference type="Gene3D" id="3.20.20.70">
    <property type="entry name" value="Aldolase class I"/>
    <property type="match status" value="1"/>
</dbReference>
<name>A0A126QNE7_9BACT</name>
<dbReference type="SUPFAM" id="SSF51269">
    <property type="entry name" value="AFP III-like domain"/>
    <property type="match status" value="1"/>
</dbReference>
<evidence type="ECO:0000313" key="5">
    <source>
        <dbReference type="Proteomes" id="UP000295506"/>
    </source>
</evidence>
<gene>
    <name evidence="2" type="ORF">AWY79_10375</name>
    <name evidence="3" type="ORF">EDC59_103190</name>
</gene>
<dbReference type="InterPro" id="IPR013132">
    <property type="entry name" value="PseI/NeuA/B-like_N"/>
</dbReference>
<dbReference type="NCBIfam" id="TIGR03569">
    <property type="entry name" value="NeuB_NnaB"/>
    <property type="match status" value="1"/>
</dbReference>
<dbReference type="Pfam" id="PF03102">
    <property type="entry name" value="NeuB"/>
    <property type="match status" value="1"/>
</dbReference>
<dbReference type="InterPro" id="IPR057736">
    <property type="entry name" value="SAF_PseI/NeuA/NeuB"/>
</dbReference>
<sequence>MTRERSPIFIIAEAGVNHNGDMELARKLIDLAAEAGADAVKFQTFRAGEVVTEKAEKAAYQKATSGGGESQYAMLKRLELDVAAHEMLMTHCRERNIRFLSTPFDAQSLDMLMDMGLPLVKVPSGEITNLPYLRKVAAKGRPVILSTGMTTLDEVRDAVAALTGAGLAAGDVTLLHCNTQYPTPIGDANLRAMETLAREFPDCAVGYSDHTPGITCPVAAAAMGATVIEKHFTLDKTMEGPDHAASLDPVELTAMVAGVREVELALGDGVKRPSASERENIAVARRFLVAVTPIKAGEPFTETNVTARRTGCGGVSPMRWDEVMGTPARKDFDAGEAIEL</sequence>
<dbReference type="InterPro" id="IPR013974">
    <property type="entry name" value="SAF"/>
</dbReference>
<dbReference type="GO" id="GO:0047444">
    <property type="term" value="F:N-acylneuraminate-9-phosphate synthase activity"/>
    <property type="evidence" value="ECO:0007669"/>
    <property type="project" value="TreeGrafter"/>
</dbReference>
<dbReference type="EMBL" id="CP014206">
    <property type="protein sequence ID" value="AMK11492.1"/>
    <property type="molecule type" value="Genomic_DNA"/>
</dbReference>
<dbReference type="CDD" id="cd11615">
    <property type="entry name" value="SAF_NeuB_like"/>
    <property type="match status" value="1"/>
</dbReference>
<dbReference type="PANTHER" id="PTHR42966">
    <property type="entry name" value="N-ACETYLNEURAMINATE SYNTHASE"/>
    <property type="match status" value="1"/>
</dbReference>
<evidence type="ECO:0000313" key="4">
    <source>
        <dbReference type="Proteomes" id="UP000055611"/>
    </source>
</evidence>
<dbReference type="PROSITE" id="PS50844">
    <property type="entry name" value="AFP_LIKE"/>
    <property type="match status" value="1"/>
</dbReference>
<dbReference type="OrthoDB" id="9781701at2"/>
<reference evidence="2 4" key="1">
    <citation type="journal article" date="2016" name="Front. Microbiol.">
        <title>Genome Sequence of the Piezophilic, Mesophilic Sulfate-Reducing Bacterium Desulfovibrio indicus J2T.</title>
        <authorList>
            <person name="Cao J."/>
            <person name="Maignien L."/>
            <person name="Shao Z."/>
            <person name="Alain K."/>
            <person name="Jebbar M."/>
        </authorList>
    </citation>
    <scope>NUCLEOTIDE SEQUENCE [LARGE SCALE GENOMIC DNA]</scope>
    <source>
        <strain evidence="2 4">J2</strain>
    </source>
</reference>
<dbReference type="Gene3D" id="3.90.1210.10">
    <property type="entry name" value="Antifreeze-like/N-acetylneuraminic acid synthase C-terminal domain"/>
    <property type="match status" value="1"/>
</dbReference>
<dbReference type="PANTHER" id="PTHR42966:SF1">
    <property type="entry name" value="SIALIC ACID SYNTHASE"/>
    <property type="match status" value="1"/>
</dbReference>
<evidence type="ECO:0000259" key="1">
    <source>
        <dbReference type="PROSITE" id="PS50844"/>
    </source>
</evidence>
<dbReference type="EMBL" id="SOBK01000003">
    <property type="protein sequence ID" value="TDT89892.1"/>
    <property type="molecule type" value="Genomic_DNA"/>
</dbReference>
<protein>
    <submittedName>
        <fullName evidence="3">N-acetylneuraminate synthase</fullName>
    </submittedName>
</protein>
<dbReference type="InterPro" id="IPR006190">
    <property type="entry name" value="SAF_AFP_Neu5Ac"/>
</dbReference>